<dbReference type="Pfam" id="PF02770">
    <property type="entry name" value="Acyl-CoA_dh_M"/>
    <property type="match status" value="1"/>
</dbReference>
<dbReference type="InterPro" id="IPR013786">
    <property type="entry name" value="AcylCoA_DH/ox_N"/>
</dbReference>
<comment type="similarity">
    <text evidence="2 5">Belongs to the acyl-CoA dehydrogenase family.</text>
</comment>
<evidence type="ECO:0000313" key="9">
    <source>
        <dbReference type="EMBL" id="NKQ55539.1"/>
    </source>
</evidence>
<dbReference type="InterPro" id="IPR046373">
    <property type="entry name" value="Acyl-CoA_Oxase/DH_mid-dom_sf"/>
</dbReference>
<dbReference type="RefSeq" id="WP_168518581.1">
    <property type="nucleotide sequence ID" value="NZ_JAAXLS010000015.1"/>
</dbReference>
<proteinExistence type="inferred from homology"/>
<dbReference type="InterPro" id="IPR009075">
    <property type="entry name" value="AcylCo_DH/oxidase_C"/>
</dbReference>
<dbReference type="SUPFAM" id="SSF56645">
    <property type="entry name" value="Acyl-CoA dehydrogenase NM domain-like"/>
    <property type="match status" value="1"/>
</dbReference>
<comment type="cofactor">
    <cofactor evidence="1 5">
        <name>FAD</name>
        <dbReference type="ChEBI" id="CHEBI:57692"/>
    </cofactor>
</comment>
<evidence type="ECO:0000256" key="2">
    <source>
        <dbReference type="ARBA" id="ARBA00009347"/>
    </source>
</evidence>
<dbReference type="SUPFAM" id="SSF47203">
    <property type="entry name" value="Acyl-CoA dehydrogenase C-terminal domain-like"/>
    <property type="match status" value="1"/>
</dbReference>
<evidence type="ECO:0000256" key="3">
    <source>
        <dbReference type="ARBA" id="ARBA00022630"/>
    </source>
</evidence>
<dbReference type="Proteomes" id="UP000715441">
    <property type="component" value="Unassembled WGS sequence"/>
</dbReference>
<dbReference type="Gene3D" id="1.10.540.10">
    <property type="entry name" value="Acyl-CoA dehydrogenase/oxidase, N-terminal domain"/>
    <property type="match status" value="1"/>
</dbReference>
<dbReference type="Pfam" id="PF02771">
    <property type="entry name" value="Acyl-CoA_dh_N"/>
    <property type="match status" value="1"/>
</dbReference>
<evidence type="ECO:0000259" key="6">
    <source>
        <dbReference type="Pfam" id="PF00441"/>
    </source>
</evidence>
<keyword evidence="3 5" id="KW-0285">Flavoprotein</keyword>
<accession>A0ABX1J9G7</accession>
<dbReference type="EMBL" id="JAAXLS010000015">
    <property type="protein sequence ID" value="NKQ55539.1"/>
    <property type="molecule type" value="Genomic_DNA"/>
</dbReference>
<dbReference type="InterPro" id="IPR037069">
    <property type="entry name" value="AcylCoA_DH/ox_N_sf"/>
</dbReference>
<dbReference type="PIRSF" id="PIRSF016578">
    <property type="entry name" value="HsaA"/>
    <property type="match status" value="1"/>
</dbReference>
<feature type="domain" description="Acyl-CoA oxidase/dehydrogenase middle" evidence="7">
    <location>
        <begin position="126"/>
        <end position="227"/>
    </location>
</feature>
<feature type="domain" description="Acyl-CoA dehydrogenase/oxidase N-terminal" evidence="8">
    <location>
        <begin position="11"/>
        <end position="122"/>
    </location>
</feature>
<organism evidence="9 10">
    <name type="scientific">Amycolatopsis acididurans</name>
    <dbReference type="NCBI Taxonomy" id="2724524"/>
    <lineage>
        <taxon>Bacteria</taxon>
        <taxon>Bacillati</taxon>
        <taxon>Actinomycetota</taxon>
        <taxon>Actinomycetes</taxon>
        <taxon>Pseudonocardiales</taxon>
        <taxon>Pseudonocardiaceae</taxon>
        <taxon>Amycolatopsis</taxon>
    </lineage>
</organism>
<evidence type="ECO:0000259" key="8">
    <source>
        <dbReference type="Pfam" id="PF02771"/>
    </source>
</evidence>
<evidence type="ECO:0000256" key="4">
    <source>
        <dbReference type="ARBA" id="ARBA00022827"/>
    </source>
</evidence>
<dbReference type="InterPro" id="IPR009100">
    <property type="entry name" value="AcylCoA_DH/oxidase_NM_dom_sf"/>
</dbReference>
<gene>
    <name evidence="9" type="ORF">HFP15_21890</name>
</gene>
<keyword evidence="4 5" id="KW-0274">FAD</keyword>
<name>A0ABX1J9G7_9PSEU</name>
<dbReference type="InterPro" id="IPR036250">
    <property type="entry name" value="AcylCo_DH-like_C"/>
</dbReference>
<dbReference type="InterPro" id="IPR006091">
    <property type="entry name" value="Acyl-CoA_Oxase/DH_mid-dom"/>
</dbReference>
<keyword evidence="10" id="KW-1185">Reference proteome</keyword>
<evidence type="ECO:0000256" key="1">
    <source>
        <dbReference type="ARBA" id="ARBA00001974"/>
    </source>
</evidence>
<sequence>MTRLAQTAGLTDVQREILSTVRSFVDKEIIPHAQALEHADTYPADIVEGMKEMGLFGLMIPEDYGGLGESLLTYALVVEEIARGWMSVSGVINTHFIVAYLLRQHGTEAQKQHYLPKMAAGEIRGAFSMSEPDLGSDVAAIKTRAKRDGDGYVIDGAKMWLTNGGTSNLIALLARTDEGAEKPYRNLTTFLVEKPEGYGEVAPGLTIPGKLDKMGYKGVDTTEAVFDGFRIGADKVLGEAPGKGFSYMMDGVEVGRVNVAARACGIAIRSFELAIDYAQQRTTFGKPIAGHQAIAFKLADMATKVEAAHLMMVNAARLKDAGNRNDVEAGMAKLLASEYCAEVTQEAFRIHGGYGYSKEYEIERLMREAPFLLIGEGTSEIQKTIISKGLLREYSTRP</sequence>
<protein>
    <submittedName>
        <fullName evidence="9">Acyl-CoA dehydrogenase</fullName>
    </submittedName>
</protein>
<feature type="domain" description="Acyl-CoA dehydrogenase/oxidase C-terminal" evidence="6">
    <location>
        <begin position="242"/>
        <end position="391"/>
    </location>
</feature>
<reference evidence="9 10" key="1">
    <citation type="submission" date="2020-04" db="EMBL/GenBank/DDBJ databases">
        <title>Novel species.</title>
        <authorList>
            <person name="Teo W.F.A."/>
            <person name="Lipun K."/>
            <person name="Srisuk N."/>
            <person name="Duangmal K."/>
        </authorList>
    </citation>
    <scope>NUCLEOTIDE SEQUENCE [LARGE SCALE GENOMIC DNA]</scope>
    <source>
        <strain evidence="9 10">K13G38</strain>
    </source>
</reference>
<dbReference type="Gene3D" id="1.20.140.10">
    <property type="entry name" value="Butyryl-CoA Dehydrogenase, subunit A, domain 3"/>
    <property type="match status" value="1"/>
</dbReference>
<comment type="caution">
    <text evidence="9">The sequence shown here is derived from an EMBL/GenBank/DDBJ whole genome shotgun (WGS) entry which is preliminary data.</text>
</comment>
<evidence type="ECO:0000256" key="5">
    <source>
        <dbReference type="RuleBase" id="RU362125"/>
    </source>
</evidence>
<dbReference type="Gene3D" id="2.40.110.10">
    <property type="entry name" value="Butyryl-CoA Dehydrogenase, subunit A, domain 2"/>
    <property type="match status" value="1"/>
</dbReference>
<keyword evidence="5" id="KW-0560">Oxidoreductase</keyword>
<dbReference type="PANTHER" id="PTHR43884">
    <property type="entry name" value="ACYL-COA DEHYDROGENASE"/>
    <property type="match status" value="1"/>
</dbReference>
<evidence type="ECO:0000313" key="10">
    <source>
        <dbReference type="Proteomes" id="UP000715441"/>
    </source>
</evidence>
<dbReference type="PANTHER" id="PTHR43884:SF12">
    <property type="entry name" value="ISOVALERYL-COA DEHYDROGENASE, MITOCHONDRIAL-RELATED"/>
    <property type="match status" value="1"/>
</dbReference>
<evidence type="ECO:0000259" key="7">
    <source>
        <dbReference type="Pfam" id="PF02770"/>
    </source>
</evidence>
<dbReference type="Pfam" id="PF00441">
    <property type="entry name" value="Acyl-CoA_dh_1"/>
    <property type="match status" value="1"/>
</dbReference>